<name>A0ABT2CWN0_9BURK</name>
<dbReference type="NCBIfam" id="NF033592">
    <property type="entry name" value="transpos_IS4_1"/>
    <property type="match status" value="1"/>
</dbReference>
<protein>
    <submittedName>
        <fullName evidence="7">IS4 family transposase</fullName>
    </submittedName>
</protein>
<comment type="similarity">
    <text evidence="1">Belongs to the transposase 11 family.</text>
</comment>
<dbReference type="SUPFAM" id="SSF53098">
    <property type="entry name" value="Ribonuclease H-like"/>
    <property type="match status" value="1"/>
</dbReference>
<feature type="domain" description="DUF4372" evidence="6">
    <location>
        <begin position="4"/>
        <end position="74"/>
    </location>
</feature>
<dbReference type="InterPro" id="IPR047952">
    <property type="entry name" value="Transpos_IS4"/>
</dbReference>
<proteinExistence type="inferred from homology"/>
<dbReference type="EMBL" id="JANUGU010000002">
    <property type="protein sequence ID" value="MCS0658249.1"/>
    <property type="molecule type" value="Genomic_DNA"/>
</dbReference>
<dbReference type="PANTHER" id="PTHR33258:SF1">
    <property type="entry name" value="TRANSPOSASE INSL FOR INSERTION SEQUENCE ELEMENT IS186A-RELATED"/>
    <property type="match status" value="1"/>
</dbReference>
<evidence type="ECO:0000256" key="3">
    <source>
        <dbReference type="ARBA" id="ARBA00023125"/>
    </source>
</evidence>
<reference evidence="7 8" key="1">
    <citation type="submission" date="2022-08" db="EMBL/GenBank/DDBJ databases">
        <title>Reclassification of Massilia species as members of the genera Telluria, Duganella, Pseudoduganella, Mokoshia gen. nov. and Zemynaea gen. nov. using orthogonal and non-orthogonal genome-based approaches.</title>
        <authorList>
            <person name="Bowman J.P."/>
        </authorList>
    </citation>
    <scope>NUCLEOTIDE SEQUENCE [LARGE SCALE GENOMIC DNA]</scope>
    <source>
        <strain evidence="7 8">JCM 31606</strain>
    </source>
</reference>
<dbReference type="InterPro" id="IPR025399">
    <property type="entry name" value="DUF4372"/>
</dbReference>
<organism evidence="7 8">
    <name type="scientific">Massilia terrae</name>
    <dbReference type="NCBI Taxonomy" id="1811224"/>
    <lineage>
        <taxon>Bacteria</taxon>
        <taxon>Pseudomonadati</taxon>
        <taxon>Pseudomonadota</taxon>
        <taxon>Betaproteobacteria</taxon>
        <taxon>Burkholderiales</taxon>
        <taxon>Oxalobacteraceae</taxon>
        <taxon>Telluria group</taxon>
        <taxon>Massilia</taxon>
    </lineage>
</organism>
<keyword evidence="3" id="KW-0238">DNA-binding</keyword>
<dbReference type="PANTHER" id="PTHR33258">
    <property type="entry name" value="TRANSPOSASE INSL FOR INSERTION SEQUENCE ELEMENT IS186A-RELATED"/>
    <property type="match status" value="1"/>
</dbReference>
<sequence>MFSITSFQELMKGLPRSTFDRLVERRNADKYCKGFRHWDHVVAMIYAQLSEAPGLRSLETGFNSHRNHHYHLGTDCIKRSTVADANRLRSDVVFSDAAMWLMGQVSRQLRRDTQELMYLLDSTSLTLKGREFDRWTRENRTRNTQGIKLHVLLDTATEIPNWYSFSAANVNDVELARLVPLKKNALYVFDKGYTDFRWWHSIDQAGSHFVTRFKRNAGLRIESERPIPAEANGVVLQDQIVRLKHRNPGGRANPYIKPLRCVTIARPGKATPLVLATNDLESTAPEIAQRYKERWSIELFFKWIKQHLKIKKFLGRTENAVRIQVLTALISYLLVALYKQRHALKTSLWECLTLIRATLFQRVKTEASHYRERRRRERNLAHIQSRLFA</sequence>
<accession>A0ABT2CWN0</accession>
<gene>
    <name evidence="7" type="ORF">NX778_09255</name>
</gene>
<keyword evidence="4" id="KW-0233">DNA recombination</keyword>
<dbReference type="RefSeq" id="WP_258811436.1">
    <property type="nucleotide sequence ID" value="NZ_JANUGU010000002.1"/>
</dbReference>
<dbReference type="Pfam" id="PF14294">
    <property type="entry name" value="DUF4372"/>
    <property type="match status" value="1"/>
</dbReference>
<dbReference type="Proteomes" id="UP001204621">
    <property type="component" value="Unassembled WGS sequence"/>
</dbReference>
<dbReference type="Gene3D" id="3.90.350.10">
    <property type="entry name" value="Transposase Inhibitor Protein From Tn5, Chain A, domain 1"/>
    <property type="match status" value="1"/>
</dbReference>
<evidence type="ECO:0000256" key="1">
    <source>
        <dbReference type="ARBA" id="ARBA00010075"/>
    </source>
</evidence>
<dbReference type="InterPro" id="IPR002559">
    <property type="entry name" value="Transposase_11"/>
</dbReference>
<evidence type="ECO:0000313" key="8">
    <source>
        <dbReference type="Proteomes" id="UP001204621"/>
    </source>
</evidence>
<dbReference type="InterPro" id="IPR012337">
    <property type="entry name" value="RNaseH-like_sf"/>
</dbReference>
<keyword evidence="2" id="KW-0815">Transposition</keyword>
<evidence type="ECO:0000259" key="5">
    <source>
        <dbReference type="Pfam" id="PF01609"/>
    </source>
</evidence>
<comment type="caution">
    <text evidence="7">The sequence shown here is derived from an EMBL/GenBank/DDBJ whole genome shotgun (WGS) entry which is preliminary data.</text>
</comment>
<evidence type="ECO:0000256" key="2">
    <source>
        <dbReference type="ARBA" id="ARBA00022578"/>
    </source>
</evidence>
<dbReference type="Pfam" id="PF01609">
    <property type="entry name" value="DDE_Tnp_1"/>
    <property type="match status" value="1"/>
</dbReference>
<evidence type="ECO:0000259" key="6">
    <source>
        <dbReference type="Pfam" id="PF14294"/>
    </source>
</evidence>
<evidence type="ECO:0000313" key="7">
    <source>
        <dbReference type="EMBL" id="MCS0658249.1"/>
    </source>
</evidence>
<evidence type="ECO:0000256" key="4">
    <source>
        <dbReference type="ARBA" id="ARBA00023172"/>
    </source>
</evidence>
<feature type="domain" description="Transposase IS4-like" evidence="5">
    <location>
        <begin position="118"/>
        <end position="334"/>
    </location>
</feature>
<keyword evidence="8" id="KW-1185">Reference proteome</keyword>